<gene>
    <name evidence="1" type="ORF">EV129_12739</name>
</gene>
<organism evidence="1 2">
    <name type="scientific">Rhizobium azibense</name>
    <dbReference type="NCBI Taxonomy" id="1136135"/>
    <lineage>
        <taxon>Bacteria</taxon>
        <taxon>Pseudomonadati</taxon>
        <taxon>Pseudomonadota</taxon>
        <taxon>Alphaproteobacteria</taxon>
        <taxon>Hyphomicrobiales</taxon>
        <taxon>Rhizobiaceae</taxon>
        <taxon>Rhizobium/Agrobacterium group</taxon>
        <taxon>Rhizobium</taxon>
    </lineage>
</organism>
<dbReference type="EMBL" id="SMBK01000027">
    <property type="protein sequence ID" value="TCU31484.1"/>
    <property type="molecule type" value="Genomic_DNA"/>
</dbReference>
<reference evidence="1 2" key="1">
    <citation type="submission" date="2019-03" db="EMBL/GenBank/DDBJ databases">
        <title>Genomic Encyclopedia of Type Strains, Phase IV (KMG-V): Genome sequencing to study the core and pangenomes of soil and plant-associated prokaryotes.</title>
        <authorList>
            <person name="Whitman W."/>
        </authorList>
    </citation>
    <scope>NUCLEOTIDE SEQUENCE [LARGE SCALE GENOMIC DNA]</scope>
    <source>
        <strain evidence="1 2">IE4868</strain>
    </source>
</reference>
<dbReference type="AlphaFoldDB" id="A0A4R3RAP4"/>
<proteinExistence type="predicted"/>
<name>A0A4R3RAP4_9HYPH</name>
<comment type="caution">
    <text evidence="1">The sequence shown here is derived from an EMBL/GenBank/DDBJ whole genome shotgun (WGS) entry which is preliminary data.</text>
</comment>
<dbReference type="Proteomes" id="UP000295507">
    <property type="component" value="Unassembled WGS sequence"/>
</dbReference>
<evidence type="ECO:0000313" key="2">
    <source>
        <dbReference type="Proteomes" id="UP000295507"/>
    </source>
</evidence>
<accession>A0A4R3RAP4</accession>
<protein>
    <submittedName>
        <fullName evidence="1">Uncharacterized protein</fullName>
    </submittedName>
</protein>
<evidence type="ECO:0000313" key="1">
    <source>
        <dbReference type="EMBL" id="TCU31484.1"/>
    </source>
</evidence>
<sequence length="68" mass="7560">MLAVQAKTVDTHATMHRRSKSIDYRCGLQTRESETVFVVHLSNTGCPTTCQGLPRTIIYIELILLPGS</sequence>